<sequence>LSPCQPTMVELGFQPRPDSALHPNETGNQEAPCLPRLHPCWVQSITCTESLWTDNSDEDNGQDEGICRQEVWSKRTWGAKGLTHRGPQTRLKEGSYLLQTRGSTQVGLELHREGELRPALHWTENADAWTVEVTPSGPDRELVPEPEPEARNPVPISCQFLFSPTPKPFSNHTSTFSLCGFA</sequence>
<dbReference type="AlphaFoldDB" id="A0A671DXR6"/>
<reference evidence="1 2" key="1">
    <citation type="journal article" date="2015" name="Annu Rev Anim Biosci">
        <title>The Genome 10K Project: a way forward.</title>
        <authorList>
            <person name="Koepfli K.P."/>
            <person name="Paten B."/>
            <person name="O'Brien S.J."/>
            <person name="Koepfli K.P."/>
            <person name="Paten B."/>
            <person name="Antunes A."/>
            <person name="Belov K."/>
            <person name="Bustamante C."/>
            <person name="Castoe T.A."/>
            <person name="Clawson H."/>
            <person name="Crawford A.J."/>
            <person name="Diekhans M."/>
            <person name="Distel D."/>
            <person name="Durbin R."/>
            <person name="Earl D."/>
            <person name="Fujita M.K."/>
            <person name="Gamble T."/>
            <person name="Georges A."/>
            <person name="Gemmell N."/>
            <person name="Gilbert M.T."/>
            <person name="Graves J.M."/>
            <person name="Green R.E."/>
            <person name="Hickey G."/>
            <person name="Jarvis E.D."/>
            <person name="Johnson W."/>
            <person name="Komissarov A."/>
            <person name="Korf I."/>
            <person name="Kuhn R."/>
            <person name="Larkin D.M."/>
            <person name="Lewin H."/>
            <person name="Lopez J.V."/>
            <person name="Ma J."/>
            <person name="Marques-Bonet T."/>
            <person name="Miller W."/>
            <person name="Murphy R."/>
            <person name="Pevzner P."/>
            <person name="Shapiro B."/>
            <person name="Steiner C."/>
            <person name="Tamazian G."/>
            <person name="Venkatesh B."/>
            <person name="Wang J."/>
            <person name="Wayne R."/>
            <person name="Wiley E."/>
            <person name="Yang H."/>
            <person name="Zhang G."/>
            <person name="Haussler D."/>
            <person name="Ryder O."/>
            <person name="O'Brien S.J."/>
        </authorList>
    </citation>
    <scope>NUCLEOTIDE SEQUENCE</scope>
</reference>
<name>A0A671DXR6_RHIFE</name>
<keyword evidence="2" id="KW-1185">Reference proteome</keyword>
<reference evidence="2" key="3">
    <citation type="submission" date="2018-12" db="EMBL/GenBank/DDBJ databases">
        <title>G10K-VGP greater horseshoe bat female genome, primary haplotype.</title>
        <authorList>
            <person name="Teeling E."/>
            <person name="Myers G."/>
            <person name="Vernes S."/>
            <person name="Pippel M."/>
            <person name="Winkler S."/>
            <person name="Fedrigo O."/>
            <person name="Rhie A."/>
            <person name="Koren S."/>
            <person name="Phillippy A."/>
            <person name="Lewin H."/>
            <person name="Damas J."/>
            <person name="Howe K."/>
            <person name="Mountcastle J."/>
            <person name="Jarvis E.D."/>
        </authorList>
    </citation>
    <scope>NUCLEOTIDE SEQUENCE [LARGE SCALE GENOMIC DNA]</scope>
</reference>
<dbReference type="Ensembl" id="ENSRFET00010006219.1">
    <property type="protein sequence ID" value="ENSRFEP00010005680.1"/>
    <property type="gene ID" value="ENSRFEG00010003900.1"/>
</dbReference>
<reference evidence="1" key="5">
    <citation type="submission" date="2025-09" db="UniProtKB">
        <authorList>
            <consortium name="Ensembl"/>
        </authorList>
    </citation>
    <scope>IDENTIFICATION</scope>
</reference>
<organism evidence="1 2">
    <name type="scientific">Rhinolophus ferrumequinum</name>
    <name type="common">Greater horseshoe bat</name>
    <dbReference type="NCBI Taxonomy" id="59479"/>
    <lineage>
        <taxon>Eukaryota</taxon>
        <taxon>Metazoa</taxon>
        <taxon>Chordata</taxon>
        <taxon>Craniata</taxon>
        <taxon>Vertebrata</taxon>
        <taxon>Euteleostomi</taxon>
        <taxon>Mammalia</taxon>
        <taxon>Eutheria</taxon>
        <taxon>Laurasiatheria</taxon>
        <taxon>Chiroptera</taxon>
        <taxon>Yinpterochiroptera</taxon>
        <taxon>Rhinolophoidea</taxon>
        <taxon>Rhinolophidae</taxon>
        <taxon>Rhinolophinae</taxon>
        <taxon>Rhinolophus</taxon>
    </lineage>
</organism>
<protein>
    <submittedName>
        <fullName evidence="1">Uncharacterized protein</fullName>
    </submittedName>
</protein>
<reference evidence="1" key="4">
    <citation type="submission" date="2025-08" db="UniProtKB">
        <authorList>
            <consortium name="Ensembl"/>
        </authorList>
    </citation>
    <scope>IDENTIFICATION</scope>
</reference>
<dbReference type="GeneTree" id="ENSGT00910000147041"/>
<evidence type="ECO:0000313" key="2">
    <source>
        <dbReference type="Proteomes" id="UP000472240"/>
    </source>
</evidence>
<accession>A0A671DXR6</accession>
<dbReference type="InParanoid" id="A0A671DXR6"/>
<evidence type="ECO:0000313" key="1">
    <source>
        <dbReference type="Ensembl" id="ENSRFEP00010005680.1"/>
    </source>
</evidence>
<dbReference type="Proteomes" id="UP000472240">
    <property type="component" value="Chromosome 6"/>
</dbReference>
<proteinExistence type="predicted"/>
<reference evidence="1 2" key="2">
    <citation type="journal article" date="2018" name="Annu Rev Anim Biosci">
        <title>Bat Biology, Genomes, and the Bat1K Project: To Generate Chromosome-Level Genomes for All Living Bat Species.</title>
        <authorList>
            <person name="Teeling E.C."/>
            <person name="Vernes S.C."/>
            <person name="Davalos L.M."/>
            <person name="Ray D.A."/>
            <person name="Gilbert M.T.P."/>
            <person name="Myers E."/>
        </authorList>
    </citation>
    <scope>NUCLEOTIDE SEQUENCE</scope>
</reference>